<comment type="subunit">
    <text evidence="9">Homodimer. Forms both dimers and octamers; a tightly-associated dimer and a ring-like octamer.</text>
</comment>
<evidence type="ECO:0000256" key="10">
    <source>
        <dbReference type="ARBA" id="ARBA00067009"/>
    </source>
</evidence>
<keyword evidence="17" id="KW-1185">Reference proteome</keyword>
<evidence type="ECO:0000256" key="12">
    <source>
        <dbReference type="ARBA" id="ARBA00082991"/>
    </source>
</evidence>
<comment type="similarity">
    <text evidence="8">Belongs to the peroxiredoxin family. AhpE subfamily.</text>
</comment>
<dbReference type="EC" id="1.11.1.29" evidence="10"/>
<dbReference type="SUPFAM" id="SSF52833">
    <property type="entry name" value="Thioredoxin-like"/>
    <property type="match status" value="1"/>
</dbReference>
<keyword evidence="4" id="KW-0676">Redox-active center</keyword>
<comment type="function">
    <text evidence="7">Thiol-specific peroxidase that catalyzes the reduction of hydrogen peroxide and organic hydroperoxides to water and alcohols, respectively. Plays a role in cell protection against oxidative stress by detoxifying peroxides. May represent an important antioxidant defense against cytotoxic peroxides, especially peroxynitrite, which can be formed by activated macrophages during infection.</text>
</comment>
<dbReference type="FunFam" id="3.40.30.10:FF:000118">
    <property type="entry name" value="Peroxiredoxin AhpE"/>
    <property type="match status" value="1"/>
</dbReference>
<evidence type="ECO:0000256" key="1">
    <source>
        <dbReference type="ARBA" id="ARBA00022559"/>
    </source>
</evidence>
<evidence type="ECO:0000256" key="3">
    <source>
        <dbReference type="ARBA" id="ARBA00023002"/>
    </source>
</evidence>
<evidence type="ECO:0000256" key="11">
    <source>
        <dbReference type="ARBA" id="ARBA00068979"/>
    </source>
</evidence>
<dbReference type="GO" id="GO:0004601">
    <property type="term" value="F:peroxidase activity"/>
    <property type="evidence" value="ECO:0007669"/>
    <property type="project" value="UniProtKB-KW"/>
</dbReference>
<dbReference type="InterPro" id="IPR024706">
    <property type="entry name" value="Peroxiredoxin_AhpC-typ"/>
</dbReference>
<evidence type="ECO:0000256" key="6">
    <source>
        <dbReference type="ARBA" id="ARBA00052774"/>
    </source>
</evidence>
<dbReference type="PANTHER" id="PTHR43110">
    <property type="entry name" value="THIOL PEROXIDASE"/>
    <property type="match status" value="1"/>
</dbReference>
<dbReference type="PANTHER" id="PTHR43110:SF1">
    <property type="entry name" value="THIOL PEROXIDASE"/>
    <property type="match status" value="1"/>
</dbReference>
<dbReference type="PIRSF" id="PIRSF000239">
    <property type="entry name" value="AHPC"/>
    <property type="match status" value="1"/>
</dbReference>
<dbReference type="PROSITE" id="PS51352">
    <property type="entry name" value="THIOREDOXIN_2"/>
    <property type="match status" value="1"/>
</dbReference>
<gene>
    <name evidence="16" type="ORF">nbrc107696_38850</name>
</gene>
<evidence type="ECO:0000259" key="15">
    <source>
        <dbReference type="PROSITE" id="PS51352"/>
    </source>
</evidence>
<protein>
    <recommendedName>
        <fullName evidence="11">Alkyl hydroperoxide reductase E</fullName>
        <ecNumber evidence="10">1.11.1.29</ecNumber>
    </recommendedName>
    <alternativeName>
        <fullName evidence="12">Mycoredoxin-dependent peroxiredoxin</fullName>
    </alternativeName>
    <alternativeName>
        <fullName evidence="13">Peroxiredoxin AhpE</fullName>
    </alternativeName>
    <alternativeName>
        <fullName evidence="5">Thioredoxin peroxidase</fullName>
    </alternativeName>
</protein>
<evidence type="ECO:0000313" key="17">
    <source>
        <dbReference type="Proteomes" id="UP000444960"/>
    </source>
</evidence>
<dbReference type="Pfam" id="PF00578">
    <property type="entry name" value="AhpC-TSA"/>
    <property type="match status" value="1"/>
</dbReference>
<comment type="caution">
    <text evidence="16">The sequence shown here is derived from an EMBL/GenBank/DDBJ whole genome shotgun (WGS) entry which is preliminary data.</text>
</comment>
<accession>A0A7I9VDL9</accession>
<keyword evidence="2" id="KW-0049">Antioxidant</keyword>
<dbReference type="CDD" id="cd03018">
    <property type="entry name" value="PRX_AhpE_like"/>
    <property type="match status" value="1"/>
</dbReference>
<dbReference type="Gene3D" id="3.40.30.10">
    <property type="entry name" value="Glutaredoxin"/>
    <property type="match status" value="1"/>
</dbReference>
<keyword evidence="1" id="KW-0575">Peroxidase</keyword>
<dbReference type="InterPro" id="IPR036249">
    <property type="entry name" value="Thioredoxin-like_sf"/>
</dbReference>
<name>A0A7I9VDL9_9ACTN</name>
<comment type="catalytic activity">
    <reaction evidence="6">
        <text>[mycoredoxin]-L-dithiol + a hydroperoxide = [mycoredoxin]-L-disulfide + an alcohol + H2O</text>
        <dbReference type="Rhea" id="RHEA:62640"/>
        <dbReference type="Rhea" id="RHEA-COMP:16137"/>
        <dbReference type="Rhea" id="RHEA-COMP:16138"/>
        <dbReference type="ChEBI" id="CHEBI:15377"/>
        <dbReference type="ChEBI" id="CHEBI:29950"/>
        <dbReference type="ChEBI" id="CHEBI:30879"/>
        <dbReference type="ChEBI" id="CHEBI:35924"/>
        <dbReference type="ChEBI" id="CHEBI:50058"/>
        <dbReference type="EC" id="1.11.1.29"/>
    </reaction>
</comment>
<dbReference type="InterPro" id="IPR050455">
    <property type="entry name" value="Tpx_Peroxidase_subfamily"/>
</dbReference>
<proteinExistence type="inferred from homology"/>
<evidence type="ECO:0000256" key="14">
    <source>
        <dbReference type="PIRSR" id="PIRSR000239-1"/>
    </source>
</evidence>
<evidence type="ECO:0000256" key="7">
    <source>
        <dbReference type="ARBA" id="ARBA00056930"/>
    </source>
</evidence>
<sequence>MTTPPSVAARPLPVGTVAPEFELRDQNNRRVSLSSLREKGDVLIVFFPLAFTGTCEGELGHIRDHLPQFDDDSLTTVAVSVGPPPTHKVWSAAQGYLFPILSDFWPHGDVARAYGVLDDERGFANRGTFLVSRDGLIEYSAMVGPGEARTTETWDAALASRA</sequence>
<evidence type="ECO:0000256" key="8">
    <source>
        <dbReference type="ARBA" id="ARBA00060973"/>
    </source>
</evidence>
<dbReference type="OrthoDB" id="9812811at2"/>
<dbReference type="AlphaFoldDB" id="A0A7I9VDL9"/>
<evidence type="ECO:0000256" key="2">
    <source>
        <dbReference type="ARBA" id="ARBA00022862"/>
    </source>
</evidence>
<organism evidence="16 17">
    <name type="scientific">Gordonia spumicola</name>
    <dbReference type="NCBI Taxonomy" id="589161"/>
    <lineage>
        <taxon>Bacteria</taxon>
        <taxon>Bacillati</taxon>
        <taxon>Actinomycetota</taxon>
        <taxon>Actinomycetes</taxon>
        <taxon>Mycobacteriales</taxon>
        <taxon>Gordoniaceae</taxon>
        <taxon>Gordonia</taxon>
    </lineage>
</organism>
<dbReference type="InterPro" id="IPR000866">
    <property type="entry name" value="AhpC/TSA"/>
</dbReference>
<dbReference type="Proteomes" id="UP000444960">
    <property type="component" value="Unassembled WGS sequence"/>
</dbReference>
<evidence type="ECO:0000256" key="9">
    <source>
        <dbReference type="ARBA" id="ARBA00065226"/>
    </source>
</evidence>
<feature type="domain" description="Thioredoxin" evidence="15">
    <location>
        <begin position="12"/>
        <end position="162"/>
    </location>
</feature>
<dbReference type="InterPro" id="IPR013766">
    <property type="entry name" value="Thioredoxin_domain"/>
</dbReference>
<keyword evidence="3" id="KW-0560">Oxidoreductase</keyword>
<evidence type="ECO:0000256" key="5">
    <source>
        <dbReference type="ARBA" id="ARBA00032824"/>
    </source>
</evidence>
<dbReference type="RefSeq" id="WP_161896949.1">
    <property type="nucleotide sequence ID" value="NZ_BJOV01000005.1"/>
</dbReference>
<evidence type="ECO:0000313" key="16">
    <source>
        <dbReference type="EMBL" id="GEE03439.1"/>
    </source>
</evidence>
<evidence type="ECO:0000256" key="4">
    <source>
        <dbReference type="ARBA" id="ARBA00023284"/>
    </source>
</evidence>
<evidence type="ECO:0000256" key="13">
    <source>
        <dbReference type="ARBA" id="ARBA00083736"/>
    </source>
</evidence>
<dbReference type="EMBL" id="BJOV01000005">
    <property type="protein sequence ID" value="GEE03439.1"/>
    <property type="molecule type" value="Genomic_DNA"/>
</dbReference>
<feature type="active site" description="Cysteine sulfenic acid (-SOH) intermediate; for peroxidase activity" evidence="14">
    <location>
        <position position="55"/>
    </location>
</feature>
<reference evidence="17" key="1">
    <citation type="submission" date="2019-06" db="EMBL/GenBank/DDBJ databases">
        <title>Gordonia isolated from sludge of a wastewater treatment plant.</title>
        <authorList>
            <person name="Tamura T."/>
            <person name="Aoyama K."/>
            <person name="Kang Y."/>
            <person name="Saito S."/>
            <person name="Akiyama N."/>
            <person name="Yazawa K."/>
            <person name="Gonoi T."/>
            <person name="Mikami Y."/>
        </authorList>
    </citation>
    <scope>NUCLEOTIDE SEQUENCE [LARGE SCALE GENOMIC DNA]</scope>
    <source>
        <strain evidence="17">NBRC 107696</strain>
    </source>
</reference>